<reference evidence="9" key="1">
    <citation type="journal article" date="2019" name="PLoS Negl. Trop. Dis.">
        <title>Revisiting the worldwide diversity of Leptospira species in the environment.</title>
        <authorList>
            <person name="Vincent A.T."/>
            <person name="Schiettekatte O."/>
            <person name="Bourhy P."/>
            <person name="Veyrier F.J."/>
            <person name="Picardeau M."/>
        </authorList>
    </citation>
    <scope>NUCLEOTIDE SEQUENCE [LARGE SCALE GENOMIC DNA]</scope>
    <source>
        <strain evidence="9">201601109</strain>
    </source>
</reference>
<dbReference type="GO" id="GO:0008233">
    <property type="term" value="F:peptidase activity"/>
    <property type="evidence" value="ECO:0007669"/>
    <property type="project" value="UniProtKB-KW"/>
</dbReference>
<evidence type="ECO:0000256" key="5">
    <source>
        <dbReference type="ARBA" id="ARBA00023124"/>
    </source>
</evidence>
<dbReference type="GO" id="GO:0003697">
    <property type="term" value="F:single-stranded DNA binding"/>
    <property type="evidence" value="ECO:0007669"/>
    <property type="project" value="InterPro"/>
</dbReference>
<proteinExistence type="inferred from homology"/>
<keyword evidence="7" id="KW-0456">Lyase</keyword>
<keyword evidence="5" id="KW-0190">Covalent protein-DNA linkage</keyword>
<dbReference type="Pfam" id="PF02586">
    <property type="entry name" value="SRAP"/>
    <property type="match status" value="1"/>
</dbReference>
<evidence type="ECO:0000256" key="2">
    <source>
        <dbReference type="ARBA" id="ARBA00022670"/>
    </source>
</evidence>
<evidence type="ECO:0000256" key="4">
    <source>
        <dbReference type="ARBA" id="ARBA00022801"/>
    </source>
</evidence>
<evidence type="ECO:0000256" key="6">
    <source>
        <dbReference type="ARBA" id="ARBA00023125"/>
    </source>
</evidence>
<dbReference type="EMBL" id="RQHU01000019">
    <property type="protein sequence ID" value="TGN12374.1"/>
    <property type="molecule type" value="Genomic_DNA"/>
</dbReference>
<dbReference type="OrthoDB" id="9782620at2"/>
<evidence type="ECO:0000256" key="1">
    <source>
        <dbReference type="ARBA" id="ARBA00008136"/>
    </source>
</evidence>
<comment type="caution">
    <text evidence="9">The sequence shown here is derived from an EMBL/GenBank/DDBJ whole genome shotgun (WGS) entry which is preliminary data.</text>
</comment>
<dbReference type="EC" id="3.4.-.-" evidence="8"/>
<comment type="similarity">
    <text evidence="1 8">Belongs to the SOS response-associated peptidase family.</text>
</comment>
<evidence type="ECO:0000313" key="10">
    <source>
        <dbReference type="Proteomes" id="UP000297649"/>
    </source>
</evidence>
<dbReference type="SUPFAM" id="SSF143081">
    <property type="entry name" value="BB1717-like"/>
    <property type="match status" value="1"/>
</dbReference>
<dbReference type="PANTHER" id="PTHR13604:SF0">
    <property type="entry name" value="ABASIC SITE PROCESSING PROTEIN HMCES"/>
    <property type="match status" value="1"/>
</dbReference>
<keyword evidence="10" id="KW-1185">Reference proteome</keyword>
<evidence type="ECO:0000256" key="7">
    <source>
        <dbReference type="ARBA" id="ARBA00023239"/>
    </source>
</evidence>
<organism evidence="9 10">
    <name type="scientific">Leptospira bandrabouensis</name>
    <dbReference type="NCBI Taxonomy" id="2484903"/>
    <lineage>
        <taxon>Bacteria</taxon>
        <taxon>Pseudomonadati</taxon>
        <taxon>Spirochaetota</taxon>
        <taxon>Spirochaetia</taxon>
        <taxon>Leptospirales</taxon>
        <taxon>Leptospiraceae</taxon>
        <taxon>Leptospira</taxon>
    </lineage>
</organism>
<dbReference type="PANTHER" id="PTHR13604">
    <property type="entry name" value="DC12-RELATED"/>
    <property type="match status" value="1"/>
</dbReference>
<dbReference type="AlphaFoldDB" id="A0A6H3NTL7"/>
<sequence>MCNLLSWRLFLANEPKEPWFNHLPKETIDEILKQSGQVFEFKYPKSQVQSFQLVGESVISSTDHWGTKPSWCPDLLTNTKSEKLIASPFWGKFTKNRILVPVHSFVEWQAQKTGKKHKFEITFKNPNTFFAGIWGEEDGQRWITILTQVANEKMKTIHNSGDNKHRQPVVMPDHFQDAWLDPKVTNPKDITDLLYQFAPDETIEVDHNREETLFG</sequence>
<evidence type="ECO:0000313" key="9">
    <source>
        <dbReference type="EMBL" id="TGN12374.1"/>
    </source>
</evidence>
<dbReference type="GO" id="GO:0006508">
    <property type="term" value="P:proteolysis"/>
    <property type="evidence" value="ECO:0007669"/>
    <property type="project" value="UniProtKB-KW"/>
</dbReference>
<evidence type="ECO:0000256" key="3">
    <source>
        <dbReference type="ARBA" id="ARBA00022763"/>
    </source>
</evidence>
<dbReference type="Proteomes" id="UP000297649">
    <property type="component" value="Unassembled WGS sequence"/>
</dbReference>
<keyword evidence="6" id="KW-0238">DNA-binding</keyword>
<dbReference type="InterPro" id="IPR003738">
    <property type="entry name" value="SRAP"/>
</dbReference>
<dbReference type="InterPro" id="IPR036590">
    <property type="entry name" value="SRAP-like"/>
</dbReference>
<gene>
    <name evidence="9" type="ORF">EHR08_13410</name>
</gene>
<name>A0A6H3NTL7_9LEPT</name>
<keyword evidence="4 8" id="KW-0378">Hydrolase</keyword>
<dbReference type="Gene3D" id="3.90.1680.10">
    <property type="entry name" value="SOS response associated peptidase-like"/>
    <property type="match status" value="1"/>
</dbReference>
<keyword evidence="3" id="KW-0227">DNA damage</keyword>
<evidence type="ECO:0000256" key="8">
    <source>
        <dbReference type="RuleBase" id="RU364100"/>
    </source>
</evidence>
<accession>A0A6H3NTL7</accession>
<protein>
    <recommendedName>
        <fullName evidence="8">Abasic site processing protein</fullName>
        <ecNumber evidence="8">3.4.-.-</ecNumber>
    </recommendedName>
</protein>
<keyword evidence="2 8" id="KW-0645">Protease</keyword>
<dbReference type="GO" id="GO:0106300">
    <property type="term" value="P:protein-DNA covalent cross-linking repair"/>
    <property type="evidence" value="ECO:0007669"/>
    <property type="project" value="InterPro"/>
</dbReference>
<dbReference type="GO" id="GO:0016829">
    <property type="term" value="F:lyase activity"/>
    <property type="evidence" value="ECO:0007669"/>
    <property type="project" value="UniProtKB-KW"/>
</dbReference>